<dbReference type="HOGENOM" id="CLU_2830374_0_0_6"/>
<dbReference type="PATRIC" id="fig|930944.6.peg.20"/>
<proteinExistence type="predicted"/>
<evidence type="ECO:0000313" key="1">
    <source>
        <dbReference type="EMBL" id="CBY28160.1"/>
    </source>
</evidence>
<protein>
    <submittedName>
        <fullName evidence="1">ORF45</fullName>
    </submittedName>
</protein>
<dbReference type="KEGG" id="yey:Y11_00211"/>
<evidence type="ECO:0000313" key="2">
    <source>
        <dbReference type="Proteomes" id="UP000008084"/>
    </source>
</evidence>
<dbReference type="EMBL" id="FR729477">
    <property type="protein sequence ID" value="CBY28160.1"/>
    <property type="molecule type" value="Genomic_DNA"/>
</dbReference>
<dbReference type="Proteomes" id="UP000008084">
    <property type="component" value="Chromosome"/>
</dbReference>
<name>A0A0H3NU79_YERE1</name>
<gene>
    <name evidence="1" type="ordered locus">Y11_00211</name>
</gene>
<sequence>MSHLNKLDHIINTETKEISQYARKMARWGVGGRKQILLMARKRMIYEIQMYLPGLGSNAGNYCDIQ</sequence>
<accession>A0A0H3NU79</accession>
<organism evidence="1 2">
    <name type="scientific">Yersinia enterocolitica subsp. palearctica serotype O:3 (strain DSM 13030 / CIP 106945 / Y11)</name>
    <dbReference type="NCBI Taxonomy" id="930944"/>
    <lineage>
        <taxon>Bacteria</taxon>
        <taxon>Pseudomonadati</taxon>
        <taxon>Pseudomonadota</taxon>
        <taxon>Gammaproteobacteria</taxon>
        <taxon>Enterobacterales</taxon>
        <taxon>Yersiniaceae</taxon>
        <taxon>Yersinia</taxon>
    </lineage>
</organism>
<reference evidence="1 2" key="1">
    <citation type="journal article" date="2011" name="J. Bacteriol.">
        <title>Complete genome sequence of Yersinia enterocolitica subsp. palearctica serogroup O:3.</title>
        <authorList>
            <person name="Batzilla J."/>
            <person name="Hoper D."/>
            <person name="Antonenka U."/>
            <person name="Heesemann J."/>
            <person name="Rakin A."/>
        </authorList>
    </citation>
    <scope>NUCLEOTIDE SEQUENCE [LARGE SCALE GENOMIC DNA]</scope>
    <source>
        <strain evidence="2">DSM 13030 / CIP 106945 / Y11</strain>
    </source>
</reference>
<dbReference type="AlphaFoldDB" id="A0A0H3NU79"/>